<reference evidence="1" key="1">
    <citation type="submission" date="2023-06" db="EMBL/GenBank/DDBJ databases">
        <title>Genomic of Parafulvivirga corallium.</title>
        <authorList>
            <person name="Wang G."/>
        </authorList>
    </citation>
    <scope>NUCLEOTIDE SEQUENCE</scope>
    <source>
        <strain evidence="1">BMA10</strain>
    </source>
</reference>
<dbReference type="CDD" id="cd07820">
    <property type="entry name" value="SRPBCC_3"/>
    <property type="match status" value="1"/>
</dbReference>
<dbReference type="SUPFAM" id="SSF55961">
    <property type="entry name" value="Bet v1-like"/>
    <property type="match status" value="1"/>
</dbReference>
<dbReference type="Gene3D" id="3.30.530.20">
    <property type="match status" value="1"/>
</dbReference>
<dbReference type="InterPro" id="IPR023393">
    <property type="entry name" value="START-like_dom_sf"/>
</dbReference>
<evidence type="ECO:0000313" key="1">
    <source>
        <dbReference type="EMBL" id="MDN5205009.1"/>
    </source>
</evidence>
<dbReference type="Proteomes" id="UP001172082">
    <property type="component" value="Unassembled WGS sequence"/>
</dbReference>
<accession>A0ABT8KW67</accession>
<gene>
    <name evidence="1" type="ORF">QQ008_26705</name>
</gene>
<dbReference type="EMBL" id="JAUJEA010000014">
    <property type="protein sequence ID" value="MDN5205009.1"/>
    <property type="molecule type" value="Genomic_DNA"/>
</dbReference>
<name>A0ABT8KW67_9BACT</name>
<keyword evidence="2" id="KW-1185">Reference proteome</keyword>
<evidence type="ECO:0000313" key="2">
    <source>
        <dbReference type="Proteomes" id="UP001172082"/>
    </source>
</evidence>
<sequence>MLNISLKEAWAFFSSPINLKHITPPKMGFQIISGYEEDAMHAGMIIKYIVKPILGLPITWVTEISHVQEPNFFVDEQRAGPYSFWHHQHHFRSTEEGTLMVDIINYSVPYGFIGRLLHWLFIKKELQLIFNYRHKILDQKFNR</sequence>
<comment type="caution">
    <text evidence="1">The sequence shown here is derived from an EMBL/GenBank/DDBJ whole genome shotgun (WGS) entry which is preliminary data.</text>
</comment>
<proteinExistence type="predicted"/>
<dbReference type="RefSeq" id="WP_346755033.1">
    <property type="nucleotide sequence ID" value="NZ_JAUJEA010000014.1"/>
</dbReference>
<organism evidence="1 2">
    <name type="scientific">Splendidivirga corallicola</name>
    <dbReference type="NCBI Taxonomy" id="3051826"/>
    <lineage>
        <taxon>Bacteria</taxon>
        <taxon>Pseudomonadati</taxon>
        <taxon>Bacteroidota</taxon>
        <taxon>Cytophagia</taxon>
        <taxon>Cytophagales</taxon>
        <taxon>Splendidivirgaceae</taxon>
        <taxon>Splendidivirga</taxon>
    </lineage>
</organism>
<protein>
    <submittedName>
        <fullName evidence="1">SRPBCC family protein</fullName>
    </submittedName>
</protein>